<dbReference type="EMBL" id="UXSR01005345">
    <property type="protein sequence ID" value="VDD81263.1"/>
    <property type="molecule type" value="Genomic_DNA"/>
</dbReference>
<feature type="domain" description="HMG box" evidence="7">
    <location>
        <begin position="9"/>
        <end position="79"/>
    </location>
</feature>
<feature type="DNA-binding region" description="HMG box" evidence="5">
    <location>
        <begin position="120"/>
        <end position="186"/>
    </location>
</feature>
<evidence type="ECO:0000256" key="2">
    <source>
        <dbReference type="ARBA" id="ARBA00008774"/>
    </source>
</evidence>
<dbReference type="Pfam" id="PF09011">
    <property type="entry name" value="HMG_box_2"/>
    <property type="match status" value="1"/>
</dbReference>
<dbReference type="GO" id="GO:0005634">
    <property type="term" value="C:nucleus"/>
    <property type="evidence" value="ECO:0007669"/>
    <property type="project" value="UniProtKB-SubCell"/>
</dbReference>
<dbReference type="OrthoDB" id="1919336at2759"/>
<feature type="DNA-binding region" description="HMG box" evidence="5">
    <location>
        <begin position="9"/>
        <end position="79"/>
    </location>
</feature>
<reference evidence="8 9" key="1">
    <citation type="submission" date="2018-10" db="EMBL/GenBank/DDBJ databases">
        <authorList>
            <consortium name="Pathogen Informatics"/>
        </authorList>
    </citation>
    <scope>NUCLEOTIDE SEQUENCE [LARGE SCALE GENOMIC DNA]</scope>
</reference>
<accession>A0A0R3UIK5</accession>
<dbReference type="PROSITE" id="PS50118">
    <property type="entry name" value="HMG_BOX_2"/>
    <property type="match status" value="2"/>
</dbReference>
<feature type="region of interest" description="Disordered" evidence="6">
    <location>
        <begin position="226"/>
        <end position="265"/>
    </location>
</feature>
<evidence type="ECO:0000256" key="3">
    <source>
        <dbReference type="ARBA" id="ARBA00023125"/>
    </source>
</evidence>
<name>A0A0R3UIK5_MESCO</name>
<comment type="similarity">
    <text evidence="2">Belongs to the HMGB family.</text>
</comment>
<comment type="subcellular location">
    <subcellularLocation>
        <location evidence="1">Nucleus</location>
    </subcellularLocation>
</comment>
<evidence type="ECO:0000256" key="5">
    <source>
        <dbReference type="PROSITE-ProRule" id="PRU00267"/>
    </source>
</evidence>
<gene>
    <name evidence="8" type="ORF">MCOS_LOCUS7266</name>
</gene>
<dbReference type="PANTHER" id="PTHR48112">
    <property type="entry name" value="HIGH MOBILITY GROUP PROTEIN DSP1"/>
    <property type="match status" value="1"/>
</dbReference>
<keyword evidence="3 5" id="KW-0238">DNA-binding</keyword>
<feature type="region of interest" description="Disordered" evidence="6">
    <location>
        <begin position="293"/>
        <end position="344"/>
    </location>
</feature>
<dbReference type="CDD" id="cd21978">
    <property type="entry name" value="HMG-box_HMGB_rpt1"/>
    <property type="match status" value="1"/>
</dbReference>
<sequence length="344" mass="39931">MKLKDKNRPKSPLSGYACFVQVIREKHRSLNPNDNVIFSEFAKKCAEKWRDMAPDKRAPFEEMSRLDIKRYNREMGEYVQQQPHIVHQNAINTQQMQHHTHSQHHMRGAKRRRLKDPGMPKRSLSAFFFFCDEHRPKIRAEHPEWKVSEIAKELGRRWEECTNKSPYELQAQNDKLRYEEDMRRYKEGTFVMLPKRLRDATAEPGSGIFGEEEGASGNANCFEIEGSREVDEVDGGELEEDDDDEEGEEEEDEAEEDENEEERDGKLGRHLLLCGHEHVYLNVMFFNFRNEDERMEEDENPPGDQGLIQQRQGPNPFSVAFVVSGHEEDGGSPGGATSPVHNDE</sequence>
<organism evidence="8 9">
    <name type="scientific">Mesocestoides corti</name>
    <name type="common">Flatworm</name>
    <dbReference type="NCBI Taxonomy" id="53468"/>
    <lineage>
        <taxon>Eukaryota</taxon>
        <taxon>Metazoa</taxon>
        <taxon>Spiralia</taxon>
        <taxon>Lophotrochozoa</taxon>
        <taxon>Platyhelminthes</taxon>
        <taxon>Cestoda</taxon>
        <taxon>Eucestoda</taxon>
        <taxon>Cyclophyllidea</taxon>
        <taxon>Mesocestoididae</taxon>
        <taxon>Mesocestoides</taxon>
    </lineage>
</organism>
<protein>
    <recommendedName>
        <fullName evidence="7">HMG box domain-containing protein</fullName>
    </recommendedName>
</protein>
<dbReference type="Pfam" id="PF00505">
    <property type="entry name" value="HMG_box"/>
    <property type="match status" value="1"/>
</dbReference>
<dbReference type="STRING" id="53468.A0A0R3UIK5"/>
<proteinExistence type="inferred from homology"/>
<dbReference type="InterPro" id="IPR009071">
    <property type="entry name" value="HMG_box_dom"/>
</dbReference>
<dbReference type="SMART" id="SM00398">
    <property type="entry name" value="HMG"/>
    <property type="match status" value="2"/>
</dbReference>
<evidence type="ECO:0000256" key="6">
    <source>
        <dbReference type="SAM" id="MobiDB-lite"/>
    </source>
</evidence>
<evidence type="ECO:0000256" key="1">
    <source>
        <dbReference type="ARBA" id="ARBA00004123"/>
    </source>
</evidence>
<dbReference type="Proteomes" id="UP000267029">
    <property type="component" value="Unassembled WGS sequence"/>
</dbReference>
<dbReference type="InterPro" id="IPR050342">
    <property type="entry name" value="HMGB"/>
</dbReference>
<feature type="domain" description="HMG box" evidence="7">
    <location>
        <begin position="120"/>
        <end position="186"/>
    </location>
</feature>
<evidence type="ECO:0000313" key="9">
    <source>
        <dbReference type="Proteomes" id="UP000267029"/>
    </source>
</evidence>
<dbReference type="InterPro" id="IPR036910">
    <property type="entry name" value="HMG_box_dom_sf"/>
</dbReference>
<evidence type="ECO:0000259" key="7">
    <source>
        <dbReference type="PROSITE" id="PS50118"/>
    </source>
</evidence>
<feature type="compositionally biased region" description="Acidic residues" evidence="6">
    <location>
        <begin position="231"/>
        <end position="262"/>
    </location>
</feature>
<dbReference type="GO" id="GO:0003677">
    <property type="term" value="F:DNA binding"/>
    <property type="evidence" value="ECO:0007669"/>
    <property type="project" value="UniProtKB-UniRule"/>
</dbReference>
<dbReference type="SUPFAM" id="SSF47095">
    <property type="entry name" value="HMG-box"/>
    <property type="match status" value="2"/>
</dbReference>
<dbReference type="FunFam" id="1.10.30.10:FF:000016">
    <property type="entry name" value="FACT complex subunit SSRP1"/>
    <property type="match status" value="1"/>
</dbReference>
<dbReference type="PANTHER" id="PTHR48112:SF32">
    <property type="entry name" value="HIGH MOBILITY GROUP PROTEIN B3"/>
    <property type="match status" value="1"/>
</dbReference>
<dbReference type="Gene3D" id="1.10.30.10">
    <property type="entry name" value="High mobility group box domain"/>
    <property type="match status" value="2"/>
</dbReference>
<dbReference type="AlphaFoldDB" id="A0A0R3UIK5"/>
<evidence type="ECO:0000313" key="8">
    <source>
        <dbReference type="EMBL" id="VDD81263.1"/>
    </source>
</evidence>
<evidence type="ECO:0000256" key="4">
    <source>
        <dbReference type="ARBA" id="ARBA00023242"/>
    </source>
</evidence>
<keyword evidence="9" id="KW-1185">Reference proteome</keyword>
<keyword evidence="4 5" id="KW-0539">Nucleus</keyword>